<evidence type="ECO:0000313" key="6">
    <source>
        <dbReference type="EMBL" id="ENX11051.1"/>
    </source>
</evidence>
<evidence type="ECO:0000259" key="5">
    <source>
        <dbReference type="PROSITE" id="PS50887"/>
    </source>
</evidence>
<dbReference type="EMBL" id="APRS01000005">
    <property type="protein sequence ID" value="ENX11051.1"/>
    <property type="molecule type" value="Genomic_DNA"/>
</dbReference>
<feature type="transmembrane region" description="Helical" evidence="4">
    <location>
        <begin position="48"/>
        <end position="66"/>
    </location>
</feature>
<dbReference type="PANTHER" id="PTHR45138">
    <property type="entry name" value="REGULATORY COMPONENTS OF SENSORY TRANSDUCTION SYSTEM"/>
    <property type="match status" value="1"/>
</dbReference>
<dbReference type="HOGENOM" id="CLU_000445_11_1_6"/>
<sequence length="355" mass="40881">MAYASYTLADILVLNDIMNLLILTKLGYTLVIVLITIWMYHFYRNLPVFDLLLPTSIIGASAIWFFNLNQSESPHKLIYQYASLVFIVLANLCMQIRLWPSLINSGLITLVIYIGVYFNTQANLYQMFLFSLIYMPVLTFSLYISWSSTLKSRLVFLQHTLNEYHRQTFENFPHTDSLTGLNNRRCFAYLVQQLIQNNLKQPAPISLLVFDVDHFKQINDRYGHDVGDQVLQMIAQTTCNEMRRHDVLARYGGEEFIACLIETSLDNALKIAERLRHKIENIMVNLEHGHRLDFTVSIGAAILESSETDLMALIKQADIALYQAKANGRNRVECYDPELDQGLLGELQNWQVKPA</sequence>
<comment type="cofactor">
    <cofactor evidence="1">
        <name>Mg(2+)</name>
        <dbReference type="ChEBI" id="CHEBI:18420"/>
    </cofactor>
</comment>
<accession>N9P014</accession>
<keyword evidence="4" id="KW-1133">Transmembrane helix</keyword>
<dbReference type="SUPFAM" id="SSF55073">
    <property type="entry name" value="Nucleotide cyclase"/>
    <property type="match status" value="1"/>
</dbReference>
<dbReference type="InterPro" id="IPR029787">
    <property type="entry name" value="Nucleotide_cyclase"/>
</dbReference>
<comment type="catalytic activity">
    <reaction evidence="3">
        <text>2 GTP = 3',3'-c-di-GMP + 2 diphosphate</text>
        <dbReference type="Rhea" id="RHEA:24898"/>
        <dbReference type="ChEBI" id="CHEBI:33019"/>
        <dbReference type="ChEBI" id="CHEBI:37565"/>
        <dbReference type="ChEBI" id="CHEBI:58805"/>
        <dbReference type="EC" id="2.7.7.65"/>
    </reaction>
</comment>
<dbReference type="RefSeq" id="WP_005233330.1">
    <property type="nucleotide sequence ID" value="NZ_KB850112.1"/>
</dbReference>
<dbReference type="SMART" id="SM00267">
    <property type="entry name" value="GGDEF"/>
    <property type="match status" value="1"/>
</dbReference>
<organism evidence="6 7">
    <name type="scientific">Acinetobacter variabilis</name>
    <dbReference type="NCBI Taxonomy" id="70346"/>
    <lineage>
        <taxon>Bacteria</taxon>
        <taxon>Pseudomonadati</taxon>
        <taxon>Pseudomonadota</taxon>
        <taxon>Gammaproteobacteria</taxon>
        <taxon>Moraxellales</taxon>
        <taxon>Moraxellaceae</taxon>
        <taxon>Acinetobacter</taxon>
    </lineage>
</organism>
<dbReference type="PATRIC" id="fig|1217693.3.peg.712"/>
<dbReference type="Gene3D" id="3.30.70.270">
    <property type="match status" value="1"/>
</dbReference>
<feature type="transmembrane region" description="Helical" evidence="4">
    <location>
        <begin position="78"/>
        <end position="94"/>
    </location>
</feature>
<feature type="domain" description="GGDEF" evidence="5">
    <location>
        <begin position="203"/>
        <end position="337"/>
    </location>
</feature>
<keyword evidence="4" id="KW-0472">Membrane</keyword>
<evidence type="ECO:0000256" key="1">
    <source>
        <dbReference type="ARBA" id="ARBA00001946"/>
    </source>
</evidence>
<reference evidence="6 7" key="1">
    <citation type="submission" date="2013-02" db="EMBL/GenBank/DDBJ databases">
        <title>The Genome Sequence of Acinetobacter sp. NIPH 2171.</title>
        <authorList>
            <consortium name="The Broad Institute Genome Sequencing Platform"/>
            <consortium name="The Broad Institute Genome Sequencing Center for Infectious Disease"/>
            <person name="Cerqueira G."/>
            <person name="Feldgarden M."/>
            <person name="Courvalin P."/>
            <person name="Perichon B."/>
            <person name="Grillot-Courvalin C."/>
            <person name="Clermont D."/>
            <person name="Rocha E."/>
            <person name="Yoon E.-J."/>
            <person name="Nemec A."/>
            <person name="Walker B."/>
            <person name="Young S.K."/>
            <person name="Zeng Q."/>
            <person name="Gargeya S."/>
            <person name="Fitzgerald M."/>
            <person name="Haas B."/>
            <person name="Abouelleil A."/>
            <person name="Alvarado L."/>
            <person name="Arachchi H.M."/>
            <person name="Berlin A.M."/>
            <person name="Chapman S.B."/>
            <person name="Dewar J."/>
            <person name="Goldberg J."/>
            <person name="Griggs A."/>
            <person name="Gujja S."/>
            <person name="Hansen M."/>
            <person name="Howarth C."/>
            <person name="Imamovic A."/>
            <person name="Larimer J."/>
            <person name="McCowan C."/>
            <person name="Murphy C."/>
            <person name="Neiman D."/>
            <person name="Pearson M."/>
            <person name="Priest M."/>
            <person name="Roberts A."/>
            <person name="Saif S."/>
            <person name="Shea T."/>
            <person name="Sisk P."/>
            <person name="Sykes S."/>
            <person name="Wortman J."/>
            <person name="Nusbaum C."/>
            <person name="Birren B."/>
        </authorList>
    </citation>
    <scope>NUCLEOTIDE SEQUENCE [LARGE SCALE GENOMIC DNA]</scope>
    <source>
        <strain evidence="6 7">NIPH 2171</strain>
    </source>
</reference>
<dbReference type="GO" id="GO:0005886">
    <property type="term" value="C:plasma membrane"/>
    <property type="evidence" value="ECO:0007669"/>
    <property type="project" value="TreeGrafter"/>
</dbReference>
<dbReference type="EC" id="2.7.7.65" evidence="2"/>
<dbReference type="NCBIfam" id="TIGR00254">
    <property type="entry name" value="GGDEF"/>
    <property type="match status" value="1"/>
</dbReference>
<dbReference type="GO" id="GO:0043709">
    <property type="term" value="P:cell adhesion involved in single-species biofilm formation"/>
    <property type="evidence" value="ECO:0007669"/>
    <property type="project" value="TreeGrafter"/>
</dbReference>
<gene>
    <name evidence="6" type="ORF">F897_00737</name>
</gene>
<dbReference type="Proteomes" id="UP000013101">
    <property type="component" value="Unassembled WGS sequence"/>
</dbReference>
<dbReference type="InterPro" id="IPR043128">
    <property type="entry name" value="Rev_trsase/Diguanyl_cyclase"/>
</dbReference>
<dbReference type="AlphaFoldDB" id="N9P014"/>
<evidence type="ECO:0000256" key="4">
    <source>
        <dbReference type="SAM" id="Phobius"/>
    </source>
</evidence>
<dbReference type="PANTHER" id="PTHR45138:SF9">
    <property type="entry name" value="DIGUANYLATE CYCLASE DGCM-RELATED"/>
    <property type="match status" value="1"/>
</dbReference>
<dbReference type="GO" id="GO:0052621">
    <property type="term" value="F:diguanylate cyclase activity"/>
    <property type="evidence" value="ECO:0007669"/>
    <property type="project" value="UniProtKB-EC"/>
</dbReference>
<comment type="caution">
    <text evidence="6">The sequence shown here is derived from an EMBL/GenBank/DDBJ whole genome shotgun (WGS) entry which is preliminary data.</text>
</comment>
<feature type="transmembrane region" description="Helical" evidence="4">
    <location>
        <begin position="101"/>
        <end position="118"/>
    </location>
</feature>
<dbReference type="InterPro" id="IPR050469">
    <property type="entry name" value="Diguanylate_Cyclase"/>
</dbReference>
<dbReference type="STRING" id="70346.F897_00737"/>
<name>N9P014_9GAMM</name>
<feature type="transmembrane region" description="Helical" evidence="4">
    <location>
        <begin position="124"/>
        <end position="144"/>
    </location>
</feature>
<dbReference type="PROSITE" id="PS50887">
    <property type="entry name" value="GGDEF"/>
    <property type="match status" value="1"/>
</dbReference>
<dbReference type="Pfam" id="PF00990">
    <property type="entry name" value="GGDEF"/>
    <property type="match status" value="1"/>
</dbReference>
<dbReference type="FunFam" id="3.30.70.270:FF:000001">
    <property type="entry name" value="Diguanylate cyclase domain protein"/>
    <property type="match status" value="1"/>
</dbReference>
<proteinExistence type="predicted"/>
<evidence type="ECO:0000256" key="3">
    <source>
        <dbReference type="ARBA" id="ARBA00034247"/>
    </source>
</evidence>
<protein>
    <recommendedName>
        <fullName evidence="2">diguanylate cyclase</fullName>
        <ecNumber evidence="2">2.7.7.65</ecNumber>
    </recommendedName>
</protein>
<dbReference type="InterPro" id="IPR000160">
    <property type="entry name" value="GGDEF_dom"/>
</dbReference>
<dbReference type="GO" id="GO:1902201">
    <property type="term" value="P:negative regulation of bacterial-type flagellum-dependent cell motility"/>
    <property type="evidence" value="ECO:0007669"/>
    <property type="project" value="TreeGrafter"/>
</dbReference>
<feature type="transmembrane region" description="Helical" evidence="4">
    <location>
        <begin position="20"/>
        <end position="41"/>
    </location>
</feature>
<evidence type="ECO:0000256" key="2">
    <source>
        <dbReference type="ARBA" id="ARBA00012528"/>
    </source>
</evidence>
<keyword evidence="4" id="KW-0812">Transmembrane</keyword>
<evidence type="ECO:0000313" key="7">
    <source>
        <dbReference type="Proteomes" id="UP000013101"/>
    </source>
</evidence>
<dbReference type="CDD" id="cd01949">
    <property type="entry name" value="GGDEF"/>
    <property type="match status" value="1"/>
</dbReference>